<dbReference type="NCBIfam" id="NF033727">
    <property type="entry name" value="chaperon_ArsD"/>
    <property type="match status" value="1"/>
</dbReference>
<gene>
    <name evidence="1" type="primary">arsD</name>
    <name evidence="1" type="ORF">FYK55_19170</name>
</gene>
<dbReference type="InterPro" id="IPR010712">
    <property type="entry name" value="Arsenical-R_ArsD"/>
</dbReference>
<dbReference type="Pfam" id="PF06953">
    <property type="entry name" value="ArsD"/>
    <property type="match status" value="1"/>
</dbReference>
<protein>
    <submittedName>
        <fullName evidence="1">Arsenite efflux transporter metallochaperone ArsD</fullName>
    </submittedName>
</protein>
<accession>A0A5M6D0L7</accession>
<dbReference type="Gene3D" id="3.40.30.10">
    <property type="entry name" value="Glutaredoxin"/>
    <property type="match status" value="1"/>
</dbReference>
<dbReference type="GO" id="GO:0045892">
    <property type="term" value="P:negative regulation of DNA-templated transcription"/>
    <property type="evidence" value="ECO:0007669"/>
    <property type="project" value="InterPro"/>
</dbReference>
<dbReference type="GO" id="GO:0003677">
    <property type="term" value="F:DNA binding"/>
    <property type="evidence" value="ECO:0007669"/>
    <property type="project" value="InterPro"/>
</dbReference>
<proteinExistence type="predicted"/>
<dbReference type="GO" id="GO:0046685">
    <property type="term" value="P:response to arsenic-containing substance"/>
    <property type="evidence" value="ECO:0007669"/>
    <property type="project" value="InterPro"/>
</dbReference>
<dbReference type="Proteomes" id="UP000324479">
    <property type="component" value="Unassembled WGS sequence"/>
</dbReference>
<name>A0A5M6D0L7_9BACT</name>
<evidence type="ECO:0000313" key="1">
    <source>
        <dbReference type="EMBL" id="KAA5541021.1"/>
    </source>
</evidence>
<keyword evidence="2" id="KW-1185">Reference proteome</keyword>
<evidence type="ECO:0000313" key="2">
    <source>
        <dbReference type="Proteomes" id="UP000324479"/>
    </source>
</evidence>
<dbReference type="AlphaFoldDB" id="A0A5M6D0L7"/>
<comment type="caution">
    <text evidence="1">The sequence shown here is derived from an EMBL/GenBank/DDBJ whole genome shotgun (WGS) entry which is preliminary data.</text>
</comment>
<organism evidence="1 2">
    <name type="scientific">Roseiconus nitratireducens</name>
    <dbReference type="NCBI Taxonomy" id="2605748"/>
    <lineage>
        <taxon>Bacteria</taxon>
        <taxon>Pseudomonadati</taxon>
        <taxon>Planctomycetota</taxon>
        <taxon>Planctomycetia</taxon>
        <taxon>Pirellulales</taxon>
        <taxon>Pirellulaceae</taxon>
        <taxon>Roseiconus</taxon>
    </lineage>
</organism>
<dbReference type="RefSeq" id="WP_150078065.1">
    <property type="nucleotide sequence ID" value="NZ_VWOX01000011.1"/>
</dbReference>
<dbReference type="EMBL" id="VWOX01000011">
    <property type="protein sequence ID" value="KAA5541021.1"/>
    <property type="molecule type" value="Genomic_DNA"/>
</dbReference>
<reference evidence="1 2" key="1">
    <citation type="submission" date="2019-08" db="EMBL/GenBank/DDBJ databases">
        <authorList>
            <person name="Dhanesh K."/>
            <person name="Kumar G."/>
            <person name="Sasikala C."/>
            <person name="Venkata Ramana C."/>
        </authorList>
    </citation>
    <scope>NUCLEOTIDE SEQUENCE [LARGE SCALE GENOMIC DNA]</scope>
    <source>
        <strain evidence="1 2">JC645</strain>
    </source>
</reference>
<sequence length="122" mass="12968">MSHVEVFDRAMCCSTGVCGPQVDPTLPRFAADLEWLKAQGHSVDRFNLAQDPARFAANPVVQKMLSEDGVDCLPLILVDGRIVSRSDYPARANLALWTTTPVSPKSALPMAEGGCCGGSGCC</sequence>